<dbReference type="SUPFAM" id="SSF53756">
    <property type="entry name" value="UDP-Glycosyltransferase/glycogen phosphorylase"/>
    <property type="match status" value="1"/>
</dbReference>
<organism evidence="3 4">
    <name type="scientific">Paenibacillus psychroresistens</name>
    <dbReference type="NCBI Taxonomy" id="1778678"/>
    <lineage>
        <taxon>Bacteria</taxon>
        <taxon>Bacillati</taxon>
        <taxon>Bacillota</taxon>
        <taxon>Bacilli</taxon>
        <taxon>Bacillales</taxon>
        <taxon>Paenibacillaceae</taxon>
        <taxon>Paenibacillus</taxon>
    </lineage>
</organism>
<protein>
    <submittedName>
        <fullName evidence="3">Glycosyltransferase family 1 protein</fullName>
    </submittedName>
</protein>
<dbReference type="KEGG" id="ppsc:EHS13_03745"/>
<dbReference type="PANTHER" id="PTHR45947">
    <property type="entry name" value="SULFOQUINOVOSYL TRANSFERASE SQD2"/>
    <property type="match status" value="1"/>
</dbReference>
<evidence type="ECO:0000259" key="2">
    <source>
        <dbReference type="Pfam" id="PF13439"/>
    </source>
</evidence>
<dbReference type="OrthoDB" id="9802525at2"/>
<dbReference type="EMBL" id="CP034235">
    <property type="protein sequence ID" value="QGQ94080.1"/>
    <property type="molecule type" value="Genomic_DNA"/>
</dbReference>
<keyword evidence="3" id="KW-0808">Transferase</keyword>
<dbReference type="InterPro" id="IPR028098">
    <property type="entry name" value="Glyco_trans_4-like_N"/>
</dbReference>
<dbReference type="RefSeq" id="WP_155699077.1">
    <property type="nucleotide sequence ID" value="NZ_CP034235.1"/>
</dbReference>
<dbReference type="Pfam" id="PF00534">
    <property type="entry name" value="Glycos_transf_1"/>
    <property type="match status" value="1"/>
</dbReference>
<gene>
    <name evidence="3" type="ORF">EHS13_03745</name>
</gene>
<evidence type="ECO:0000313" key="3">
    <source>
        <dbReference type="EMBL" id="QGQ94080.1"/>
    </source>
</evidence>
<dbReference type="CDD" id="cd03814">
    <property type="entry name" value="GT4-like"/>
    <property type="match status" value="1"/>
</dbReference>
<dbReference type="Gene3D" id="3.40.50.2000">
    <property type="entry name" value="Glycogen Phosphorylase B"/>
    <property type="match status" value="2"/>
</dbReference>
<evidence type="ECO:0000259" key="1">
    <source>
        <dbReference type="Pfam" id="PF00534"/>
    </source>
</evidence>
<dbReference type="InterPro" id="IPR001296">
    <property type="entry name" value="Glyco_trans_1"/>
</dbReference>
<dbReference type="PANTHER" id="PTHR45947:SF3">
    <property type="entry name" value="SULFOQUINOVOSYL TRANSFERASE SQD2"/>
    <property type="match status" value="1"/>
</dbReference>
<dbReference type="Pfam" id="PF13439">
    <property type="entry name" value="Glyco_transf_4"/>
    <property type="match status" value="1"/>
</dbReference>
<feature type="domain" description="Glycosyltransferase subfamily 4-like N-terminal" evidence="2">
    <location>
        <begin position="14"/>
        <end position="179"/>
    </location>
</feature>
<proteinExistence type="predicted"/>
<sequence length="390" mass="44721">MRLALFTDTFYPQVNGVSMTLQRFVNHLEKRQVEHKVFVPVCAKDEMYSNHFIRASSLPLWLLNPEYRLAIPNLFSISSQLQKFQPDLIHIATPFSMGLSGMYYARKYHVPHVASFHTQFDRYLEYYHMKFASGLLWRYFRWFHQSSLTTFVPSLDTMQHLQNHGIQKVDLWKRGVDCALYTPAKRNTASIRTRYNITAPYIFLYVGRLAPEKDLDILQQIISNLPLGYKEQVHWLIVGDGPHLHEMQNHSPANVTYTGYQSGETLAEIYASSDLFVFPSSTETFGNVVLEAFASGIPVVGARAGGVQEIIEDGVTGHLCMPRNSEDFIKKIVQLMDQPDIMQNYAAQARQYAMTQSWDSIFDKLLDSYEQVLYEKSKASLTETSGIQSA</sequence>
<reference evidence="4" key="1">
    <citation type="submission" date="2018-11" db="EMBL/GenBank/DDBJ databases">
        <title>Complete genome sequence of Paenibacillus sp. ML311-T8.</title>
        <authorList>
            <person name="Nam Y.-D."/>
            <person name="Kang J."/>
            <person name="Chung W.-H."/>
            <person name="Park Y.S."/>
        </authorList>
    </citation>
    <scope>NUCLEOTIDE SEQUENCE [LARGE SCALE GENOMIC DNA]</scope>
    <source>
        <strain evidence="4">ML311-T8</strain>
    </source>
</reference>
<dbReference type="GO" id="GO:0016758">
    <property type="term" value="F:hexosyltransferase activity"/>
    <property type="evidence" value="ECO:0007669"/>
    <property type="project" value="TreeGrafter"/>
</dbReference>
<evidence type="ECO:0000313" key="4">
    <source>
        <dbReference type="Proteomes" id="UP000426246"/>
    </source>
</evidence>
<feature type="domain" description="Glycosyl transferase family 1" evidence="1">
    <location>
        <begin position="196"/>
        <end position="351"/>
    </location>
</feature>
<keyword evidence="4" id="KW-1185">Reference proteome</keyword>
<name>A0A6B8RD44_9BACL</name>
<dbReference type="InterPro" id="IPR050194">
    <property type="entry name" value="Glycosyltransferase_grp1"/>
</dbReference>
<dbReference type="AlphaFoldDB" id="A0A6B8RD44"/>
<accession>A0A6B8RD44</accession>
<dbReference type="Proteomes" id="UP000426246">
    <property type="component" value="Chromosome"/>
</dbReference>